<dbReference type="InterPro" id="IPR032710">
    <property type="entry name" value="NTF2-like_dom_sf"/>
</dbReference>
<evidence type="ECO:0000313" key="3">
    <source>
        <dbReference type="Proteomes" id="UP000246077"/>
    </source>
</evidence>
<comment type="caution">
    <text evidence="2">The sequence shown here is derived from an EMBL/GenBank/DDBJ whole genome shotgun (WGS) entry which is preliminary data.</text>
</comment>
<organism evidence="2 3">
    <name type="scientific">Zavarzinia compransoris</name>
    <dbReference type="NCBI Taxonomy" id="1264899"/>
    <lineage>
        <taxon>Bacteria</taxon>
        <taxon>Pseudomonadati</taxon>
        <taxon>Pseudomonadota</taxon>
        <taxon>Alphaproteobacteria</taxon>
        <taxon>Rhodospirillales</taxon>
        <taxon>Zavarziniaceae</taxon>
        <taxon>Zavarzinia</taxon>
    </lineage>
</organism>
<dbReference type="OrthoDB" id="1115105at2"/>
<feature type="domain" description="SnoaL-like" evidence="1">
    <location>
        <begin position="2"/>
        <end position="102"/>
    </location>
</feature>
<dbReference type="AlphaFoldDB" id="A0A317ECT2"/>
<evidence type="ECO:0000313" key="2">
    <source>
        <dbReference type="EMBL" id="PWR24076.1"/>
    </source>
</evidence>
<accession>A0A317ECT2</accession>
<protein>
    <submittedName>
        <fullName evidence="2">Nuclear transport factor 2 family protein</fullName>
    </submittedName>
</protein>
<dbReference type="Proteomes" id="UP000246077">
    <property type="component" value="Unassembled WGS sequence"/>
</dbReference>
<dbReference type="SUPFAM" id="SSF54427">
    <property type="entry name" value="NTF2-like"/>
    <property type="match status" value="1"/>
</dbReference>
<dbReference type="InterPro" id="IPR037401">
    <property type="entry name" value="SnoaL-like"/>
</dbReference>
<dbReference type="Pfam" id="PF12680">
    <property type="entry name" value="SnoaL_2"/>
    <property type="match status" value="1"/>
</dbReference>
<name>A0A317ECT2_9PROT</name>
<dbReference type="Gene3D" id="3.10.450.50">
    <property type="match status" value="1"/>
</dbReference>
<keyword evidence="3" id="KW-1185">Reference proteome</keyword>
<sequence>MEGLRADTVATLGDVMAPDIRFRDPFNAVTGLDRVQRIFSALFEDCDAVRFSVGRRFRDGEHAVLAWTMAFRLRRYAKGPDWTIEGLSEITLDPASGLVVAHVDHWDAAGQFYERLPLVGGVLRLLRRRLAH</sequence>
<reference evidence="3" key="1">
    <citation type="submission" date="2018-05" db="EMBL/GenBank/DDBJ databases">
        <title>Zavarzinia sp. HR-AS.</title>
        <authorList>
            <person name="Lee Y."/>
            <person name="Jeon C.O."/>
        </authorList>
    </citation>
    <scope>NUCLEOTIDE SEQUENCE [LARGE SCALE GENOMIC DNA]</scope>
    <source>
        <strain evidence="3">DSM 1231</strain>
    </source>
</reference>
<proteinExistence type="predicted"/>
<gene>
    <name evidence="2" type="ORF">DKG75_01840</name>
</gene>
<dbReference type="EMBL" id="QGLF01000001">
    <property type="protein sequence ID" value="PWR24076.1"/>
    <property type="molecule type" value="Genomic_DNA"/>
</dbReference>
<evidence type="ECO:0000259" key="1">
    <source>
        <dbReference type="Pfam" id="PF12680"/>
    </source>
</evidence>